<accession>A0A1Q9CTI3</accession>
<dbReference type="AlphaFoldDB" id="A0A1Q9CTI3"/>
<dbReference type="InterPro" id="IPR009091">
    <property type="entry name" value="RCC1/BLIP-II"/>
</dbReference>
<dbReference type="Proteomes" id="UP000186817">
    <property type="component" value="Unassembled WGS sequence"/>
</dbReference>
<evidence type="ECO:0000256" key="1">
    <source>
        <dbReference type="SAM" id="SignalP"/>
    </source>
</evidence>
<evidence type="ECO:0000313" key="3">
    <source>
        <dbReference type="Proteomes" id="UP000186817"/>
    </source>
</evidence>
<feature type="chain" id="PRO_5010276014" description="Ubiquitin-like domain-containing protein" evidence="1">
    <location>
        <begin position="20"/>
        <end position="568"/>
    </location>
</feature>
<evidence type="ECO:0008006" key="4">
    <source>
        <dbReference type="Google" id="ProtNLM"/>
    </source>
</evidence>
<keyword evidence="3" id="KW-1185">Reference proteome</keyword>
<feature type="signal peptide" evidence="1">
    <location>
        <begin position="1"/>
        <end position="19"/>
    </location>
</feature>
<dbReference type="Gene3D" id="2.130.10.30">
    <property type="entry name" value="Regulator of chromosome condensation 1/beta-lactamase-inhibitor protein II"/>
    <property type="match status" value="2"/>
</dbReference>
<name>A0A1Q9CTI3_SYMMI</name>
<organism evidence="2 3">
    <name type="scientific">Symbiodinium microadriaticum</name>
    <name type="common">Dinoflagellate</name>
    <name type="synonym">Zooxanthella microadriatica</name>
    <dbReference type="NCBI Taxonomy" id="2951"/>
    <lineage>
        <taxon>Eukaryota</taxon>
        <taxon>Sar</taxon>
        <taxon>Alveolata</taxon>
        <taxon>Dinophyceae</taxon>
        <taxon>Suessiales</taxon>
        <taxon>Symbiodiniaceae</taxon>
        <taxon>Symbiodinium</taxon>
    </lineage>
</organism>
<dbReference type="SUPFAM" id="SSF50985">
    <property type="entry name" value="RCC1/BLIP-II"/>
    <property type="match status" value="1"/>
</dbReference>
<dbReference type="EMBL" id="LSRX01000928">
    <property type="protein sequence ID" value="OLP86226.1"/>
    <property type="molecule type" value="Genomic_DNA"/>
</dbReference>
<sequence>MPILLNLQLLSGRAVCLEAQEDETVQEVSQHAQSALGVDKGILITGSGETLDGAATVKRARLNGGDVLTLVLLSETQVAVSRNKIHPPEERGSACATVLGDGSVVTCGYAEFGGDHSEVQDRLRNVRHIQASSGAFAAILADGSVVAWGDAQSGGDSSAVQDQLQHVKYIQASEAAFAAIRADGSVVTGALLYGWRQHCGAGKLCCDQGQWCRYIQASLLALAAILADESVVTWGDTDFGGDSTVVQHRLRNVKHIQASEEAFAAIRADGAVVTWGNAESGGDSSVVQDQLQHVQHIQASEAAFAAIRADGSVVTWGKAESGGDSSAVQDQLHNVKHIQDSFGIFSAILADGSVVTWGMCNTSCRALWRSRVGIRSSARRSTQVQPRARELSNLLRSLALAGKLLPAGPKVDFAKELYLAAAVCSNRSAVSPKVESLIWVVVYIKMTKAKRYGSDNVARCKVNVETLSGKTAEFKMLYKSTMGDLAPRVKVSAYATFVDKSTNKIIPWSNLCRRHPDVIFVITREDEEEESLSGAEIACSEAAPPDALRLAGGEAEYARCKGAFNAGP</sequence>
<proteinExistence type="predicted"/>
<gene>
    <name evidence="2" type="ORF">AK812_SmicGene32695</name>
</gene>
<reference evidence="2 3" key="1">
    <citation type="submission" date="2016-02" db="EMBL/GenBank/DDBJ databases">
        <title>Genome analysis of coral dinoflagellate symbionts highlights evolutionary adaptations to a symbiotic lifestyle.</title>
        <authorList>
            <person name="Aranda M."/>
            <person name="Li Y."/>
            <person name="Liew Y.J."/>
            <person name="Baumgarten S."/>
            <person name="Simakov O."/>
            <person name="Wilson M."/>
            <person name="Piel J."/>
            <person name="Ashoor H."/>
            <person name="Bougouffa S."/>
            <person name="Bajic V.B."/>
            <person name="Ryu T."/>
            <person name="Ravasi T."/>
            <person name="Bayer T."/>
            <person name="Micklem G."/>
            <person name="Kim H."/>
            <person name="Bhak J."/>
            <person name="Lajeunesse T.C."/>
            <person name="Voolstra C.R."/>
        </authorList>
    </citation>
    <scope>NUCLEOTIDE SEQUENCE [LARGE SCALE GENOMIC DNA]</scope>
    <source>
        <strain evidence="2 3">CCMP2467</strain>
    </source>
</reference>
<evidence type="ECO:0000313" key="2">
    <source>
        <dbReference type="EMBL" id="OLP86226.1"/>
    </source>
</evidence>
<keyword evidence="1" id="KW-0732">Signal</keyword>
<comment type="caution">
    <text evidence="2">The sequence shown here is derived from an EMBL/GenBank/DDBJ whole genome shotgun (WGS) entry which is preliminary data.</text>
</comment>
<dbReference type="OrthoDB" id="10350968at2759"/>
<protein>
    <recommendedName>
        <fullName evidence="4">Ubiquitin-like domain-containing protein</fullName>
    </recommendedName>
</protein>